<dbReference type="AlphaFoldDB" id="A0A0F9CC95"/>
<accession>A0A0F9CC95</accession>
<evidence type="ECO:0000313" key="1">
    <source>
        <dbReference type="EMBL" id="KKL24017.1"/>
    </source>
</evidence>
<proteinExistence type="predicted"/>
<name>A0A0F9CC95_9ZZZZ</name>
<protein>
    <submittedName>
        <fullName evidence="1">Uncharacterized protein</fullName>
    </submittedName>
</protein>
<gene>
    <name evidence="1" type="ORF">LCGC14_2419580</name>
</gene>
<comment type="caution">
    <text evidence="1">The sequence shown here is derived from an EMBL/GenBank/DDBJ whole genome shotgun (WGS) entry which is preliminary data.</text>
</comment>
<dbReference type="EMBL" id="LAZR01036750">
    <property type="protein sequence ID" value="KKL24017.1"/>
    <property type="molecule type" value="Genomic_DNA"/>
</dbReference>
<sequence length="54" mass="6345">MTRVIQLIETYEKRGEGTKNDPVRQVMQLFTLDGKLVVEFDSYKKQKGGKNDRR</sequence>
<organism evidence="1">
    <name type="scientific">marine sediment metagenome</name>
    <dbReference type="NCBI Taxonomy" id="412755"/>
    <lineage>
        <taxon>unclassified sequences</taxon>
        <taxon>metagenomes</taxon>
        <taxon>ecological metagenomes</taxon>
    </lineage>
</organism>
<reference evidence="1" key="1">
    <citation type="journal article" date="2015" name="Nature">
        <title>Complex archaea that bridge the gap between prokaryotes and eukaryotes.</title>
        <authorList>
            <person name="Spang A."/>
            <person name="Saw J.H."/>
            <person name="Jorgensen S.L."/>
            <person name="Zaremba-Niedzwiedzka K."/>
            <person name="Martijn J."/>
            <person name="Lind A.E."/>
            <person name="van Eijk R."/>
            <person name="Schleper C."/>
            <person name="Guy L."/>
            <person name="Ettema T.J."/>
        </authorList>
    </citation>
    <scope>NUCLEOTIDE SEQUENCE</scope>
</reference>